<gene>
    <name evidence="2" type="ORF">RND71_027508</name>
</gene>
<protein>
    <submittedName>
        <fullName evidence="2">Uncharacterized protein</fullName>
    </submittedName>
</protein>
<dbReference type="Proteomes" id="UP001291623">
    <property type="component" value="Unassembled WGS sequence"/>
</dbReference>
<keyword evidence="1" id="KW-0472">Membrane</keyword>
<evidence type="ECO:0000313" key="3">
    <source>
        <dbReference type="Proteomes" id="UP001291623"/>
    </source>
</evidence>
<organism evidence="2 3">
    <name type="scientific">Anisodus tanguticus</name>
    <dbReference type="NCBI Taxonomy" id="243964"/>
    <lineage>
        <taxon>Eukaryota</taxon>
        <taxon>Viridiplantae</taxon>
        <taxon>Streptophyta</taxon>
        <taxon>Embryophyta</taxon>
        <taxon>Tracheophyta</taxon>
        <taxon>Spermatophyta</taxon>
        <taxon>Magnoliopsida</taxon>
        <taxon>eudicotyledons</taxon>
        <taxon>Gunneridae</taxon>
        <taxon>Pentapetalae</taxon>
        <taxon>asterids</taxon>
        <taxon>lamiids</taxon>
        <taxon>Solanales</taxon>
        <taxon>Solanaceae</taxon>
        <taxon>Solanoideae</taxon>
        <taxon>Hyoscyameae</taxon>
        <taxon>Anisodus</taxon>
    </lineage>
</organism>
<evidence type="ECO:0000313" key="2">
    <source>
        <dbReference type="EMBL" id="KAK4351990.1"/>
    </source>
</evidence>
<keyword evidence="1" id="KW-1133">Transmembrane helix</keyword>
<keyword evidence="1" id="KW-0812">Transmembrane</keyword>
<feature type="transmembrane region" description="Helical" evidence="1">
    <location>
        <begin position="66"/>
        <end position="89"/>
    </location>
</feature>
<proteinExistence type="predicted"/>
<evidence type="ECO:0000256" key="1">
    <source>
        <dbReference type="SAM" id="Phobius"/>
    </source>
</evidence>
<accession>A0AAE1RI20</accession>
<dbReference type="AlphaFoldDB" id="A0AAE1RI20"/>
<sequence length="161" mass="18525">MHAYVREDERLRDCVRYEGKKRHLLFMLPGLCHVGCARMAGQKYLIKLFIFGVGEERHGGFCPALLSLRGVGGLFIFPALCMFLVPTILRLSSGYLSLNWSCDFDARPIQGQVTTVDLLITRRWTKQRFYCSTPIEVQSSILFAKFNFTFFITDIIVDHLH</sequence>
<keyword evidence="3" id="KW-1185">Reference proteome</keyword>
<name>A0AAE1RI20_9SOLA</name>
<dbReference type="EMBL" id="JAVYJV010000015">
    <property type="protein sequence ID" value="KAK4351990.1"/>
    <property type="molecule type" value="Genomic_DNA"/>
</dbReference>
<reference evidence="2" key="1">
    <citation type="submission" date="2023-12" db="EMBL/GenBank/DDBJ databases">
        <title>Genome assembly of Anisodus tanguticus.</title>
        <authorList>
            <person name="Wang Y.-J."/>
        </authorList>
    </citation>
    <scope>NUCLEOTIDE SEQUENCE</scope>
    <source>
        <strain evidence="2">KB-2021</strain>
        <tissue evidence="2">Leaf</tissue>
    </source>
</reference>
<comment type="caution">
    <text evidence="2">The sequence shown here is derived from an EMBL/GenBank/DDBJ whole genome shotgun (WGS) entry which is preliminary data.</text>
</comment>